<dbReference type="Pfam" id="PF06135">
    <property type="entry name" value="IreB"/>
    <property type="match status" value="1"/>
</dbReference>
<proteinExistence type="inferred from homology"/>
<name>J8IL52_BACCE</name>
<dbReference type="InterPro" id="IPR009309">
    <property type="entry name" value="IreB"/>
</dbReference>
<reference evidence="3 4" key="1">
    <citation type="submission" date="2012-04" db="EMBL/GenBank/DDBJ databases">
        <title>The Genome Sequence of Bacillus cereus VD048.</title>
        <authorList>
            <consortium name="The Broad Institute Genome Sequencing Platform"/>
            <consortium name="The Broad Institute Genome Sequencing Center for Infectious Disease"/>
            <person name="Feldgarden M."/>
            <person name="Van der Auwera G.A."/>
            <person name="Mahillon J."/>
            <person name="Duprez V."/>
            <person name="Timmery S."/>
            <person name="Mattelet C."/>
            <person name="Dierick K."/>
            <person name="Sun M."/>
            <person name="Yu Z."/>
            <person name="Zhu L."/>
            <person name="Hu X."/>
            <person name="Shank E.B."/>
            <person name="Swiecicka I."/>
            <person name="Hansen B.M."/>
            <person name="Andrup L."/>
            <person name="Young S.K."/>
            <person name="Zeng Q."/>
            <person name="Gargeya S."/>
            <person name="Fitzgerald M."/>
            <person name="Haas B."/>
            <person name="Abouelleil A."/>
            <person name="Alvarado L."/>
            <person name="Arachchi H.M."/>
            <person name="Berlin A."/>
            <person name="Chapman S.B."/>
            <person name="Goldberg J."/>
            <person name="Griggs A."/>
            <person name="Gujja S."/>
            <person name="Hansen M."/>
            <person name="Howarth C."/>
            <person name="Imamovic A."/>
            <person name="Larimer J."/>
            <person name="McCowen C."/>
            <person name="Montmayeur A."/>
            <person name="Murphy C."/>
            <person name="Neiman D."/>
            <person name="Pearson M."/>
            <person name="Priest M."/>
            <person name="Roberts A."/>
            <person name="Saif S."/>
            <person name="Shea T."/>
            <person name="Sisk P."/>
            <person name="Sykes S."/>
            <person name="Wortman J."/>
            <person name="Nusbaum C."/>
            <person name="Birren B."/>
        </authorList>
    </citation>
    <scope>NUCLEOTIDE SEQUENCE [LARGE SCALE GENOMIC DNA]</scope>
    <source>
        <strain evidence="3 4">VD048</strain>
    </source>
</reference>
<accession>J8IL52</accession>
<organism evidence="3 4">
    <name type="scientific">Bacillus cereus VD048</name>
    <dbReference type="NCBI Taxonomy" id="1053226"/>
    <lineage>
        <taxon>Bacteria</taxon>
        <taxon>Bacillati</taxon>
        <taxon>Bacillota</taxon>
        <taxon>Bacilli</taxon>
        <taxon>Bacillales</taxon>
        <taxon>Bacillaceae</taxon>
        <taxon>Bacillus</taxon>
        <taxon>Bacillus cereus group</taxon>
    </lineage>
</organism>
<dbReference type="HOGENOM" id="CLU_162466_0_0_9"/>
<dbReference type="PANTHER" id="PTHR40067:SF1">
    <property type="entry name" value="UPF0297 PROTEIN YRZL"/>
    <property type="match status" value="1"/>
</dbReference>
<evidence type="ECO:0000313" key="3">
    <source>
        <dbReference type="EMBL" id="EJR38256.1"/>
    </source>
</evidence>
<dbReference type="PATRIC" id="fig|1053226.3.peg.490"/>
<evidence type="ECO:0000256" key="1">
    <source>
        <dbReference type="ARBA" id="ARBA00010888"/>
    </source>
</evidence>
<comment type="similarity">
    <text evidence="1 2">Belongs to the UPF0297 family.</text>
</comment>
<evidence type="ECO:0000256" key="2">
    <source>
        <dbReference type="HAMAP-Rule" id="MF_01507"/>
    </source>
</evidence>
<dbReference type="PANTHER" id="PTHR40067">
    <property type="entry name" value="UPF0297 PROTEIN YRZL"/>
    <property type="match status" value="1"/>
</dbReference>
<gene>
    <name evidence="3" type="ORF">IIG_00489</name>
</gene>
<evidence type="ECO:0000313" key="4">
    <source>
        <dbReference type="Proteomes" id="UP000006960"/>
    </source>
</evidence>
<dbReference type="AlphaFoldDB" id="J8IL52"/>
<dbReference type="Proteomes" id="UP000006960">
    <property type="component" value="Unassembled WGS sequence"/>
</dbReference>
<dbReference type="HAMAP" id="MF_01507">
    <property type="entry name" value="UPF0297"/>
    <property type="match status" value="1"/>
</dbReference>
<protein>
    <recommendedName>
        <fullName evidence="2">UPF0297 protein IIG_00489</fullName>
    </recommendedName>
</protein>
<comment type="caution">
    <text evidence="3">The sequence shown here is derived from an EMBL/GenBank/DDBJ whole genome shotgun (WGS) entry which is preliminary data.</text>
</comment>
<dbReference type="EMBL" id="AHEU01000004">
    <property type="protein sequence ID" value="EJR38256.1"/>
    <property type="molecule type" value="Genomic_DNA"/>
</dbReference>
<sequence>MVGRGEEKFFSLYLLLTSEVLEMDGFDKTMKFSIQDEKQSVHVNDVLLTVYDALQEKGYNPINQIVGYLLSGDPAYIPRHKDARSIVRKLERDEIIEELVKSYLKHHREE</sequence>
<dbReference type="NCBIfam" id="NF003997">
    <property type="entry name" value="PRK05473.1"/>
    <property type="match status" value="1"/>
</dbReference>